<dbReference type="InterPro" id="IPR051333">
    <property type="entry name" value="CLIP_Serine_Protease"/>
</dbReference>
<proteinExistence type="predicted"/>
<dbReference type="SUPFAM" id="SSF50494">
    <property type="entry name" value="Trypsin-like serine proteases"/>
    <property type="match status" value="1"/>
</dbReference>
<reference evidence="3" key="1">
    <citation type="submission" date="2015-11" db="EMBL/GenBank/DDBJ databases">
        <title>De novo transcriptome assembly of four potential Pierce s Disease insect vectors from Arizona vineyards.</title>
        <authorList>
            <person name="Tassone E.E."/>
        </authorList>
    </citation>
    <scope>NUCLEOTIDE SEQUENCE</scope>
</reference>
<gene>
    <name evidence="3" type="ORF">g.26832</name>
</gene>
<dbReference type="PANTHER" id="PTHR24260:SF87">
    <property type="entry name" value="RE16127P"/>
    <property type="match status" value="1"/>
</dbReference>
<dbReference type="InterPro" id="IPR009003">
    <property type="entry name" value="Peptidase_S1_PA"/>
</dbReference>
<evidence type="ECO:0000256" key="1">
    <source>
        <dbReference type="SAM" id="SignalP"/>
    </source>
</evidence>
<dbReference type="Gene3D" id="2.40.10.10">
    <property type="entry name" value="Trypsin-like serine proteases"/>
    <property type="match status" value="2"/>
</dbReference>
<dbReference type="InterPro" id="IPR001254">
    <property type="entry name" value="Trypsin_dom"/>
</dbReference>
<dbReference type="GO" id="GO:0004252">
    <property type="term" value="F:serine-type endopeptidase activity"/>
    <property type="evidence" value="ECO:0007669"/>
    <property type="project" value="InterPro"/>
</dbReference>
<dbReference type="EMBL" id="GECU01003476">
    <property type="protein sequence ID" value="JAT04231.1"/>
    <property type="molecule type" value="Transcribed_RNA"/>
</dbReference>
<keyword evidence="1" id="KW-0732">Signal</keyword>
<evidence type="ECO:0000313" key="3">
    <source>
        <dbReference type="EMBL" id="JAT04231.1"/>
    </source>
</evidence>
<feature type="non-terminal residue" evidence="3">
    <location>
        <position position="230"/>
    </location>
</feature>
<dbReference type="AlphaFoldDB" id="A0A1B6JYG9"/>
<evidence type="ECO:0000259" key="2">
    <source>
        <dbReference type="Pfam" id="PF00089"/>
    </source>
</evidence>
<accession>A0A1B6JYG9</accession>
<dbReference type="Pfam" id="PF00089">
    <property type="entry name" value="Trypsin"/>
    <property type="match status" value="1"/>
</dbReference>
<organism evidence="3">
    <name type="scientific">Homalodisca liturata</name>
    <dbReference type="NCBI Taxonomy" id="320908"/>
    <lineage>
        <taxon>Eukaryota</taxon>
        <taxon>Metazoa</taxon>
        <taxon>Ecdysozoa</taxon>
        <taxon>Arthropoda</taxon>
        <taxon>Hexapoda</taxon>
        <taxon>Insecta</taxon>
        <taxon>Pterygota</taxon>
        <taxon>Neoptera</taxon>
        <taxon>Paraneoptera</taxon>
        <taxon>Hemiptera</taxon>
        <taxon>Auchenorrhyncha</taxon>
        <taxon>Membracoidea</taxon>
        <taxon>Cicadellidae</taxon>
        <taxon>Cicadellinae</taxon>
        <taxon>Proconiini</taxon>
        <taxon>Homalodisca</taxon>
    </lineage>
</organism>
<dbReference type="GO" id="GO:0006508">
    <property type="term" value="P:proteolysis"/>
    <property type="evidence" value="ECO:0007669"/>
    <property type="project" value="InterPro"/>
</dbReference>
<dbReference type="InterPro" id="IPR043504">
    <property type="entry name" value="Peptidase_S1_PA_chymotrypsin"/>
</dbReference>
<name>A0A1B6JYG9_9HEMI</name>
<dbReference type="PANTHER" id="PTHR24260">
    <property type="match status" value="1"/>
</dbReference>
<feature type="domain" description="Peptidase S1" evidence="2">
    <location>
        <begin position="49"/>
        <end position="185"/>
    </location>
</feature>
<feature type="chain" id="PRO_5008586223" description="Peptidase S1 domain-containing protein" evidence="1">
    <location>
        <begin position="26"/>
        <end position="230"/>
    </location>
</feature>
<protein>
    <recommendedName>
        <fullName evidence="2">Peptidase S1 domain-containing protein</fullName>
    </recommendedName>
</protein>
<feature type="signal peptide" evidence="1">
    <location>
        <begin position="1"/>
        <end position="25"/>
    </location>
</feature>
<sequence length="230" mass="26166">MNFNIYYFVIILASIQLIIYNEVSSQKISIVVDFKEKSKDRSLVIDAQEFLWHVAVVKEEETGFNFICSGTIIHSRFVITAANCVADTLPSELKVLAGLNVLHHFMDTIDSPHSIYSVSEKFYPHNSHQFDTNEFAEEHGVVVLKLERNVGYTSPQLTAIPSTGHLSTDCFVIGWGVLEDNSHHQENKCSKQSMQNFVNSILQLPRKMSPQIKSLLHIRNRFGLSSMFIF</sequence>